<evidence type="ECO:0000313" key="3">
    <source>
        <dbReference type="Proteomes" id="UP000030655"/>
    </source>
</evidence>
<feature type="transmembrane region" description="Helical" evidence="1">
    <location>
        <begin position="90"/>
        <end position="108"/>
    </location>
</feature>
<proteinExistence type="predicted"/>
<dbReference type="AlphaFoldDB" id="A0A059F634"/>
<reference evidence="2 3" key="2">
    <citation type="submission" date="2014-03" db="EMBL/GenBank/DDBJ databases">
        <title>The Genome Sequence of Anncaliia algerae insect isolate PRA339.</title>
        <authorList>
            <consortium name="The Broad Institute Genome Sequencing Platform"/>
            <consortium name="The Broad Institute Genome Sequencing Center for Infectious Disease"/>
            <person name="Cuomo C."/>
            <person name="Becnel J."/>
            <person name="Sanscrainte N."/>
            <person name="Walker B."/>
            <person name="Young S.K."/>
            <person name="Zeng Q."/>
            <person name="Gargeya S."/>
            <person name="Fitzgerald M."/>
            <person name="Haas B."/>
            <person name="Abouelleil A."/>
            <person name="Alvarado L."/>
            <person name="Arachchi H.M."/>
            <person name="Berlin A.M."/>
            <person name="Chapman S.B."/>
            <person name="Dewar J."/>
            <person name="Goldberg J."/>
            <person name="Griggs A."/>
            <person name="Gujja S."/>
            <person name="Hansen M."/>
            <person name="Howarth C."/>
            <person name="Imamovic A."/>
            <person name="Larimer J."/>
            <person name="McCowan C."/>
            <person name="Murphy C."/>
            <person name="Neiman D."/>
            <person name="Pearson M."/>
            <person name="Priest M."/>
            <person name="Roberts A."/>
            <person name="Saif S."/>
            <person name="Shea T."/>
            <person name="Sisk P."/>
            <person name="Sykes S."/>
            <person name="Wortman J."/>
            <person name="Nusbaum C."/>
            <person name="Birren B."/>
        </authorList>
    </citation>
    <scope>NUCLEOTIDE SEQUENCE [LARGE SCALE GENOMIC DNA]</scope>
    <source>
        <strain evidence="2 3">PRA339</strain>
    </source>
</reference>
<keyword evidence="1" id="KW-0812">Transmembrane</keyword>
<protein>
    <submittedName>
        <fullName evidence="2">Uncharacterized protein</fullName>
    </submittedName>
</protein>
<organism evidence="2 3">
    <name type="scientific">Anncaliia algerae PRA339</name>
    <dbReference type="NCBI Taxonomy" id="1288291"/>
    <lineage>
        <taxon>Eukaryota</taxon>
        <taxon>Fungi</taxon>
        <taxon>Fungi incertae sedis</taxon>
        <taxon>Microsporidia</taxon>
        <taxon>Tubulinosematoidea</taxon>
        <taxon>Tubulinosematidae</taxon>
        <taxon>Anncaliia</taxon>
    </lineage>
</organism>
<gene>
    <name evidence="2" type="ORF">H312_00099</name>
</gene>
<reference evidence="3" key="1">
    <citation type="submission" date="2013-02" db="EMBL/GenBank/DDBJ databases">
        <authorList>
            <consortium name="The Broad Institute Genome Sequencing Platform"/>
            <person name="Cuomo C."/>
            <person name="Becnel J."/>
            <person name="Sanscrainte N."/>
            <person name="Walker B."/>
            <person name="Young S.K."/>
            <person name="Zeng Q."/>
            <person name="Gargeya S."/>
            <person name="Fitzgerald M."/>
            <person name="Haas B."/>
            <person name="Abouelleil A."/>
            <person name="Alvarado L."/>
            <person name="Arachchi H.M."/>
            <person name="Berlin A.M."/>
            <person name="Chapman S.B."/>
            <person name="Dewar J."/>
            <person name="Goldberg J."/>
            <person name="Griggs A."/>
            <person name="Gujja S."/>
            <person name="Hansen M."/>
            <person name="Howarth C."/>
            <person name="Imamovic A."/>
            <person name="Larimer J."/>
            <person name="McCowan C."/>
            <person name="Murphy C."/>
            <person name="Neiman D."/>
            <person name="Pearson M."/>
            <person name="Priest M."/>
            <person name="Roberts A."/>
            <person name="Saif S."/>
            <person name="Shea T."/>
            <person name="Sisk P."/>
            <person name="Sykes S."/>
            <person name="Wortman J."/>
            <person name="Nusbaum C."/>
            <person name="Birren B."/>
        </authorList>
    </citation>
    <scope>NUCLEOTIDE SEQUENCE [LARGE SCALE GENOMIC DNA]</scope>
    <source>
        <strain evidence="3">PRA339</strain>
    </source>
</reference>
<dbReference type="EMBL" id="KK365130">
    <property type="protein sequence ID" value="KCZ82441.1"/>
    <property type="molecule type" value="Genomic_DNA"/>
</dbReference>
<keyword evidence="3" id="KW-1185">Reference proteome</keyword>
<name>A0A059F634_9MICR</name>
<dbReference type="HOGENOM" id="CLU_1970000_0_0_1"/>
<keyword evidence="1" id="KW-0472">Membrane</keyword>
<feature type="transmembrane region" description="Helical" evidence="1">
    <location>
        <begin position="34"/>
        <end position="50"/>
    </location>
</feature>
<feature type="transmembrane region" description="Helical" evidence="1">
    <location>
        <begin position="56"/>
        <end position="78"/>
    </location>
</feature>
<keyword evidence="1" id="KW-1133">Transmembrane helix</keyword>
<evidence type="ECO:0000313" key="2">
    <source>
        <dbReference type="EMBL" id="KCZ82441.1"/>
    </source>
</evidence>
<sequence length="125" mass="15364">MISFRFISYFFFLYQIIMRITYKTCSEYQFPNYSLWLYLIPLFDLLVTFYESEENYFLKIVSNILVLFTLSCITVHYIIHFTNIKRLVRIMIMFDILRFSLYLVYSFIDGYFYKSGIKEHYKVGN</sequence>
<dbReference type="Proteomes" id="UP000030655">
    <property type="component" value="Unassembled WGS sequence"/>
</dbReference>
<accession>A0A059F634</accession>
<dbReference type="VEuPathDB" id="MicrosporidiaDB:H312_00099"/>
<evidence type="ECO:0000256" key="1">
    <source>
        <dbReference type="SAM" id="Phobius"/>
    </source>
</evidence>
<dbReference type="OrthoDB" id="2197311at2759"/>